<dbReference type="PANTHER" id="PTHR11102">
    <property type="entry name" value="SEL-1-LIKE PROTEIN"/>
    <property type="match status" value="1"/>
</dbReference>
<dbReference type="RefSeq" id="WP_072674466.1">
    <property type="nucleotide sequence ID" value="NZ_FRDF01000010.1"/>
</dbReference>
<name>A0A1M7SK00_9SPHN</name>
<keyword evidence="2" id="KW-1185">Reference proteome</keyword>
<dbReference type="SMART" id="SM00671">
    <property type="entry name" value="SEL1"/>
    <property type="match status" value="1"/>
</dbReference>
<gene>
    <name evidence="1" type="ORF">SAMN02745193_01855</name>
</gene>
<dbReference type="PANTHER" id="PTHR11102:SF160">
    <property type="entry name" value="ERAD-ASSOCIATED E3 UBIQUITIN-PROTEIN LIGASE COMPONENT HRD3"/>
    <property type="match status" value="1"/>
</dbReference>
<dbReference type="InterPro" id="IPR011990">
    <property type="entry name" value="TPR-like_helical_dom_sf"/>
</dbReference>
<protein>
    <submittedName>
        <fullName evidence="1">Sel1 repeat-containing protein</fullName>
    </submittedName>
</protein>
<sequence>MRASPVQGRNKDEKKALRHLESAAATEHVDALFLLGLLHVEGIGTRKNPGKGLEYLKQAAERGHVHATFSAADLVNRGAVIAASALLQRRDVKKHQDEILHWMDLAARHGDAKIKGDMNRLRPQVAGIFDRMNTPPAYRPREIKVCPQRKVCYVDRFSGARNSCHSYVDYWNDCNTSSR</sequence>
<dbReference type="Proteomes" id="UP000184391">
    <property type="component" value="Unassembled WGS sequence"/>
</dbReference>
<proteinExistence type="predicted"/>
<dbReference type="STRING" id="198312.SAMN02745193_01855"/>
<dbReference type="EMBL" id="FRDF01000010">
    <property type="protein sequence ID" value="SHN58794.1"/>
    <property type="molecule type" value="Genomic_DNA"/>
</dbReference>
<reference evidence="2" key="1">
    <citation type="submission" date="2016-12" db="EMBL/GenBank/DDBJ databases">
        <authorList>
            <person name="Varghese N."/>
            <person name="Submissions S."/>
        </authorList>
    </citation>
    <scope>NUCLEOTIDE SEQUENCE [LARGE SCALE GENOMIC DNA]</scope>
    <source>
        <strain evidence="2">DSM 11032</strain>
    </source>
</reference>
<evidence type="ECO:0000313" key="1">
    <source>
        <dbReference type="EMBL" id="SHN58794.1"/>
    </source>
</evidence>
<dbReference type="Pfam" id="PF08238">
    <property type="entry name" value="Sel1"/>
    <property type="match status" value="3"/>
</dbReference>
<dbReference type="InterPro" id="IPR050767">
    <property type="entry name" value="Sel1_AlgK"/>
</dbReference>
<dbReference type="OrthoDB" id="112232at2"/>
<dbReference type="SUPFAM" id="SSF81901">
    <property type="entry name" value="HCP-like"/>
    <property type="match status" value="1"/>
</dbReference>
<accession>A0A1M7SK00</accession>
<organism evidence="1 2">
    <name type="scientific">Erythrobacter sanguineus</name>
    <dbReference type="NCBI Taxonomy" id="198312"/>
    <lineage>
        <taxon>Bacteria</taxon>
        <taxon>Pseudomonadati</taxon>
        <taxon>Pseudomonadota</taxon>
        <taxon>Alphaproteobacteria</taxon>
        <taxon>Sphingomonadales</taxon>
        <taxon>Erythrobacteraceae</taxon>
        <taxon>Erythrobacter/Porphyrobacter group</taxon>
        <taxon>Erythrobacter</taxon>
    </lineage>
</organism>
<dbReference type="AlphaFoldDB" id="A0A1M7SK00"/>
<dbReference type="InterPro" id="IPR006597">
    <property type="entry name" value="Sel1-like"/>
</dbReference>
<dbReference type="Gene3D" id="1.25.40.10">
    <property type="entry name" value="Tetratricopeptide repeat domain"/>
    <property type="match status" value="1"/>
</dbReference>
<evidence type="ECO:0000313" key="2">
    <source>
        <dbReference type="Proteomes" id="UP000184391"/>
    </source>
</evidence>